<keyword evidence="2" id="KW-0813">Transport</keyword>
<evidence type="ECO:0000313" key="10">
    <source>
        <dbReference type="Proteomes" id="UP000294813"/>
    </source>
</evidence>
<evidence type="ECO:0000256" key="7">
    <source>
        <dbReference type="ARBA" id="ARBA00023136"/>
    </source>
</evidence>
<evidence type="ECO:0000256" key="5">
    <source>
        <dbReference type="ARBA" id="ARBA00023004"/>
    </source>
</evidence>
<reference evidence="9 10" key="1">
    <citation type="submission" date="2019-03" db="EMBL/GenBank/DDBJ databases">
        <title>Genomic Encyclopedia of Type Strains, Phase IV (KMG-IV): sequencing the most valuable type-strain genomes for metagenomic binning, comparative biology and taxonomic classification.</title>
        <authorList>
            <person name="Goeker M."/>
        </authorList>
    </citation>
    <scope>NUCLEOTIDE SEQUENCE [LARGE SCALE GENOMIC DNA]</scope>
    <source>
        <strain evidence="9 10">DSM 11170</strain>
    </source>
</reference>
<dbReference type="Gene3D" id="3.40.50.300">
    <property type="entry name" value="P-loop containing nucleotide triphosphate hydrolases"/>
    <property type="match status" value="2"/>
</dbReference>
<dbReference type="GO" id="GO:0005886">
    <property type="term" value="C:plasma membrane"/>
    <property type="evidence" value="ECO:0007669"/>
    <property type="project" value="UniProtKB-SubCell"/>
</dbReference>
<keyword evidence="7" id="KW-0472">Membrane</keyword>
<protein>
    <submittedName>
        <fullName evidence="9">Putative ATPase</fullName>
    </submittedName>
</protein>
<keyword evidence="10" id="KW-1185">Reference proteome</keyword>
<keyword evidence="6" id="KW-0406">Ion transport</keyword>
<proteinExistence type="predicted"/>
<evidence type="ECO:0000256" key="4">
    <source>
        <dbReference type="ARBA" id="ARBA00022496"/>
    </source>
</evidence>
<sequence>MTSKTLTQDVMKADVRKKADQGCYLRSVRFRRDEVPSFSEYPFSLPAVCRLTEIRLHPKVTFLVGENGTGKSTLLEAIAVAAGFNPEGGTRNFNFSTKDSHSELHRYLTIVRTYKKPVDGFFLRAESFYNLATKIDELAVASSYGNRSLHEQSHGEAFWATMMNRCKGRGLYLLDEPEAALSPSRQMAMVARIHELVQQDSQLVIATHSPIIMAYPDAMILQFSEEGVEVVEYEETEHYRVTREFMINRKKMLDILLE</sequence>
<dbReference type="Proteomes" id="UP000294813">
    <property type="component" value="Unassembled WGS sequence"/>
</dbReference>
<dbReference type="InterPro" id="IPR003593">
    <property type="entry name" value="AAA+_ATPase"/>
</dbReference>
<keyword evidence="3" id="KW-1003">Cell membrane</keyword>
<evidence type="ECO:0000256" key="1">
    <source>
        <dbReference type="ARBA" id="ARBA00004202"/>
    </source>
</evidence>
<keyword evidence="5" id="KW-0408">Iron</keyword>
<comment type="caution">
    <text evidence="9">The sequence shown here is derived from an EMBL/GenBank/DDBJ whole genome shotgun (WGS) entry which is preliminary data.</text>
</comment>
<comment type="subcellular location">
    <subcellularLocation>
        <location evidence="1">Cell membrane</location>
        <topology evidence="1">Peripheral membrane protein</topology>
    </subcellularLocation>
</comment>
<dbReference type="InterPro" id="IPR027417">
    <property type="entry name" value="P-loop_NTPase"/>
</dbReference>
<dbReference type="EMBL" id="SLXT01000006">
    <property type="protein sequence ID" value="TCP65135.1"/>
    <property type="molecule type" value="Genomic_DNA"/>
</dbReference>
<dbReference type="GO" id="GO:0006826">
    <property type="term" value="P:iron ion transport"/>
    <property type="evidence" value="ECO:0007669"/>
    <property type="project" value="UniProtKB-KW"/>
</dbReference>
<feature type="domain" description="AAA+ ATPase" evidence="8">
    <location>
        <begin position="57"/>
        <end position="235"/>
    </location>
</feature>
<evidence type="ECO:0000259" key="8">
    <source>
        <dbReference type="SMART" id="SM00382"/>
    </source>
</evidence>
<gene>
    <name evidence="9" type="ORF">EDD73_10613</name>
</gene>
<dbReference type="GO" id="GO:0006302">
    <property type="term" value="P:double-strand break repair"/>
    <property type="evidence" value="ECO:0007669"/>
    <property type="project" value="InterPro"/>
</dbReference>
<keyword evidence="4" id="KW-0410">Iron transport</keyword>
<evidence type="ECO:0000256" key="6">
    <source>
        <dbReference type="ARBA" id="ARBA00023065"/>
    </source>
</evidence>
<name>A0A4R2S1C5_9FIRM</name>
<dbReference type="AlphaFoldDB" id="A0A4R2S1C5"/>
<dbReference type="InterPro" id="IPR038729">
    <property type="entry name" value="Rad50/SbcC_AAA"/>
</dbReference>
<dbReference type="InterPro" id="IPR051535">
    <property type="entry name" value="Siderophore_ABC-ATPase"/>
</dbReference>
<dbReference type="Pfam" id="PF13476">
    <property type="entry name" value="AAA_23"/>
    <property type="match status" value="1"/>
</dbReference>
<evidence type="ECO:0000256" key="3">
    <source>
        <dbReference type="ARBA" id="ARBA00022475"/>
    </source>
</evidence>
<dbReference type="Pfam" id="PF13175">
    <property type="entry name" value="AAA_15"/>
    <property type="match status" value="1"/>
</dbReference>
<evidence type="ECO:0000256" key="2">
    <source>
        <dbReference type="ARBA" id="ARBA00022448"/>
    </source>
</evidence>
<evidence type="ECO:0000313" key="9">
    <source>
        <dbReference type="EMBL" id="TCP65135.1"/>
    </source>
</evidence>
<dbReference type="PANTHER" id="PTHR42771">
    <property type="entry name" value="IRON(3+)-HYDROXAMATE IMPORT ATP-BINDING PROTEIN FHUC"/>
    <property type="match status" value="1"/>
</dbReference>
<organism evidence="9 10">
    <name type="scientific">Heliophilum fasciatum</name>
    <dbReference type="NCBI Taxonomy" id="35700"/>
    <lineage>
        <taxon>Bacteria</taxon>
        <taxon>Bacillati</taxon>
        <taxon>Bacillota</taxon>
        <taxon>Clostridia</taxon>
        <taxon>Eubacteriales</taxon>
        <taxon>Heliobacteriaceae</taxon>
        <taxon>Heliophilum</taxon>
    </lineage>
</organism>
<dbReference type="SMART" id="SM00382">
    <property type="entry name" value="AAA"/>
    <property type="match status" value="1"/>
</dbReference>
<dbReference type="GO" id="GO:0016887">
    <property type="term" value="F:ATP hydrolysis activity"/>
    <property type="evidence" value="ECO:0007669"/>
    <property type="project" value="InterPro"/>
</dbReference>
<dbReference type="SUPFAM" id="SSF52540">
    <property type="entry name" value="P-loop containing nucleoside triphosphate hydrolases"/>
    <property type="match status" value="1"/>
</dbReference>
<dbReference type="InterPro" id="IPR041685">
    <property type="entry name" value="AAA_GajA/Old/RecF-like"/>
</dbReference>
<dbReference type="PANTHER" id="PTHR42771:SF2">
    <property type="entry name" value="IRON(3+)-HYDROXAMATE IMPORT ATP-BINDING PROTEIN FHUC"/>
    <property type="match status" value="1"/>
</dbReference>
<accession>A0A4R2S1C5</accession>